<dbReference type="RefSeq" id="WP_137262672.1">
    <property type="nucleotide sequence ID" value="NZ_SZQL01000012.1"/>
</dbReference>
<keyword evidence="4" id="KW-0808">Transferase</keyword>
<comment type="similarity">
    <text evidence="1">Belongs to the glycosyltransferase 2 family. WaaE/KdtX subfamily.</text>
</comment>
<keyword evidence="2" id="KW-0472">Membrane</keyword>
<dbReference type="Gene3D" id="3.90.550.10">
    <property type="entry name" value="Spore Coat Polysaccharide Biosynthesis Protein SpsA, Chain A"/>
    <property type="match status" value="1"/>
</dbReference>
<feature type="transmembrane region" description="Helical" evidence="2">
    <location>
        <begin position="288"/>
        <end position="312"/>
    </location>
</feature>
<dbReference type="AlphaFoldDB" id="A0A4U3KXY9"/>
<keyword evidence="2" id="KW-0812">Transmembrane</keyword>
<reference evidence="4 5" key="1">
    <citation type="submission" date="2019-05" db="EMBL/GenBank/DDBJ databases">
        <title>Panacibacter sp. strain 17mud1-8 Genome sequencing and assembly.</title>
        <authorList>
            <person name="Chhetri G."/>
        </authorList>
    </citation>
    <scope>NUCLEOTIDE SEQUENCE [LARGE SCALE GENOMIC DNA]</scope>
    <source>
        <strain evidence="4 5">17mud1-8</strain>
    </source>
</reference>
<gene>
    <name evidence="4" type="ORF">FC093_15285</name>
</gene>
<dbReference type="Pfam" id="PF00535">
    <property type="entry name" value="Glycos_transf_2"/>
    <property type="match status" value="1"/>
</dbReference>
<dbReference type="InterPro" id="IPR029044">
    <property type="entry name" value="Nucleotide-diphossugar_trans"/>
</dbReference>
<dbReference type="Proteomes" id="UP000305848">
    <property type="component" value="Unassembled WGS sequence"/>
</dbReference>
<evidence type="ECO:0000256" key="2">
    <source>
        <dbReference type="SAM" id="Phobius"/>
    </source>
</evidence>
<keyword evidence="5" id="KW-1185">Reference proteome</keyword>
<feature type="transmembrane region" description="Helical" evidence="2">
    <location>
        <begin position="347"/>
        <end position="371"/>
    </location>
</feature>
<dbReference type="OrthoDB" id="9805625at2"/>
<sequence>MPLLYILCSLLCAVYCSIIIAYRVWFKKLQPFQPTDAPDQYQSFSVIIPARNEAANITNCLQSIITNNYPQAFFEIIVIDDFSTDNTPECVRKMQQQYSNIQLLSLEAMIGKRSMLAYKKKAIELAIEQAKSNWIVTTDADCIVPKNWLSNLNNYIHQTNAVFVAAPVSFINTHSFISLFQCLDFMSLQGITAAAVSAGVHSMCNGANLAYSKAIFYAVDGFKDIDTIASGDDMLLMGKIQKQYTGKTGYLFNNNSIVQTLPMPTWKDFINQRIRWASKTGKYQDGKIIAVLALVYLFNLSLLVLFFSCFLVPKLFIFWLLLLIIKTVCELSFIIPVARFFKQEKLLIWFPVMQPFHIVYTVVAGWLGLFGKYQWKDRKVK</sequence>
<dbReference type="PANTHER" id="PTHR43630">
    <property type="entry name" value="POLY-BETA-1,6-N-ACETYL-D-GLUCOSAMINE SYNTHASE"/>
    <property type="match status" value="1"/>
</dbReference>
<accession>A0A4U3KXY9</accession>
<keyword evidence="2" id="KW-1133">Transmembrane helix</keyword>
<protein>
    <submittedName>
        <fullName evidence="4">Glycosyltransferase</fullName>
    </submittedName>
</protein>
<feature type="domain" description="Glycosyltransferase 2-like" evidence="3">
    <location>
        <begin position="45"/>
        <end position="172"/>
    </location>
</feature>
<comment type="caution">
    <text evidence="4">The sequence shown here is derived from an EMBL/GenBank/DDBJ whole genome shotgun (WGS) entry which is preliminary data.</text>
</comment>
<dbReference type="SUPFAM" id="SSF53448">
    <property type="entry name" value="Nucleotide-diphospho-sugar transferases"/>
    <property type="match status" value="1"/>
</dbReference>
<evidence type="ECO:0000313" key="5">
    <source>
        <dbReference type="Proteomes" id="UP000305848"/>
    </source>
</evidence>
<dbReference type="GO" id="GO:0016740">
    <property type="term" value="F:transferase activity"/>
    <property type="evidence" value="ECO:0007669"/>
    <property type="project" value="UniProtKB-KW"/>
</dbReference>
<proteinExistence type="inferred from homology"/>
<dbReference type="InterPro" id="IPR001173">
    <property type="entry name" value="Glyco_trans_2-like"/>
</dbReference>
<name>A0A4U3KXY9_9BACT</name>
<evidence type="ECO:0000259" key="3">
    <source>
        <dbReference type="Pfam" id="PF00535"/>
    </source>
</evidence>
<feature type="transmembrane region" description="Helical" evidence="2">
    <location>
        <begin position="319"/>
        <end position="341"/>
    </location>
</feature>
<organism evidence="4 5">
    <name type="scientific">Ilyomonas limi</name>
    <dbReference type="NCBI Taxonomy" id="2575867"/>
    <lineage>
        <taxon>Bacteria</taxon>
        <taxon>Pseudomonadati</taxon>
        <taxon>Bacteroidota</taxon>
        <taxon>Chitinophagia</taxon>
        <taxon>Chitinophagales</taxon>
        <taxon>Chitinophagaceae</taxon>
        <taxon>Ilyomonas</taxon>
    </lineage>
</organism>
<dbReference type="EMBL" id="SZQL01000012">
    <property type="protein sequence ID" value="TKK67242.1"/>
    <property type="molecule type" value="Genomic_DNA"/>
</dbReference>
<evidence type="ECO:0000256" key="1">
    <source>
        <dbReference type="ARBA" id="ARBA00038494"/>
    </source>
</evidence>
<dbReference type="PANTHER" id="PTHR43630:SF2">
    <property type="entry name" value="GLYCOSYLTRANSFERASE"/>
    <property type="match status" value="1"/>
</dbReference>
<evidence type="ECO:0000313" key="4">
    <source>
        <dbReference type="EMBL" id="TKK67242.1"/>
    </source>
</evidence>